<dbReference type="Proteomes" id="UP000032360">
    <property type="component" value="Unassembled WGS sequence"/>
</dbReference>
<comment type="caution">
    <text evidence="1">The sequence shown here is derived from an EMBL/GenBank/DDBJ whole genome shotgun (WGS) entry which is preliminary data.</text>
</comment>
<protein>
    <submittedName>
        <fullName evidence="1">Uncharacterized protein</fullName>
    </submittedName>
</protein>
<organism evidence="1 2">
    <name type="scientific">Acidithrix ferrooxidans</name>
    <dbReference type="NCBI Taxonomy" id="1280514"/>
    <lineage>
        <taxon>Bacteria</taxon>
        <taxon>Bacillati</taxon>
        <taxon>Actinomycetota</taxon>
        <taxon>Acidimicrobiia</taxon>
        <taxon>Acidimicrobiales</taxon>
        <taxon>Acidimicrobiaceae</taxon>
        <taxon>Acidithrix</taxon>
    </lineage>
</organism>
<evidence type="ECO:0000313" key="2">
    <source>
        <dbReference type="Proteomes" id="UP000032360"/>
    </source>
</evidence>
<evidence type="ECO:0000313" key="1">
    <source>
        <dbReference type="EMBL" id="KJF18705.1"/>
    </source>
</evidence>
<accession>A0A0D8HL13</accession>
<gene>
    <name evidence="1" type="ORF">AXFE_03920</name>
</gene>
<sequence length="61" mass="7140">MLRADLLYLVIMTLVIKYIKRFASTSLDMAERITKGSFSYLDMDERSNFNGYRIDPNNINT</sequence>
<keyword evidence="2" id="KW-1185">Reference proteome</keyword>
<reference evidence="1 2" key="1">
    <citation type="submission" date="2015-01" db="EMBL/GenBank/DDBJ databases">
        <title>Draft genome of the acidophilic iron oxidizer Acidithrix ferrooxidans strain Py-F3.</title>
        <authorList>
            <person name="Poehlein A."/>
            <person name="Eisen S."/>
            <person name="Schloemann M."/>
            <person name="Johnson B.D."/>
            <person name="Daniel R."/>
            <person name="Muehling M."/>
        </authorList>
    </citation>
    <scope>NUCLEOTIDE SEQUENCE [LARGE SCALE GENOMIC DNA]</scope>
    <source>
        <strain evidence="1 2">Py-F3</strain>
    </source>
</reference>
<dbReference type="AlphaFoldDB" id="A0A0D8HL13"/>
<name>A0A0D8HL13_9ACTN</name>
<proteinExistence type="predicted"/>
<dbReference type="EMBL" id="JXYS01000008">
    <property type="protein sequence ID" value="KJF18705.1"/>
    <property type="molecule type" value="Genomic_DNA"/>
</dbReference>